<reference evidence="1" key="1">
    <citation type="submission" date="2022-10" db="EMBL/GenBank/DDBJ databases">
        <title>Chryseobacterium sp. nov., a novel bacterial species.</title>
        <authorList>
            <person name="Cao Y."/>
        </authorList>
    </citation>
    <scope>NUCLEOTIDE SEQUENCE</scope>
    <source>
        <strain evidence="1">KC 927</strain>
    </source>
</reference>
<protein>
    <recommendedName>
        <fullName evidence="3">DUF4476 domain-containing protein</fullName>
    </recommendedName>
</protein>
<dbReference type="RefSeq" id="WP_267280957.1">
    <property type="nucleotide sequence ID" value="NZ_JAOVZV010000008.1"/>
</dbReference>
<sequence length="238" mass="27639">MKKIVLFIFSSCFSYAQLSPEVNNLYQQLSKSESYEAKYIGFAADESNIYNIAQKIGTLASDNELEFIAFNGNVVAQSYVAKILLQRKSDRVLKIFNYFLKNNKPIEIASGCTGYESFLADEIYRSTFEEKNVISQAQGFKKYNDSILNSKSLPHGFDKSILEDLKVETKWNNSEIDSLLLKMEKAILNDQNSSQSLVELVCEYNFYTEQKKAYYRNLLYFEKKYKSDMIKQYLDYCK</sequence>
<evidence type="ECO:0000313" key="2">
    <source>
        <dbReference type="Proteomes" id="UP001070176"/>
    </source>
</evidence>
<organism evidence="1 2">
    <name type="scientific">Chryseobacterium luquanense</name>
    <dbReference type="NCBI Taxonomy" id="2983766"/>
    <lineage>
        <taxon>Bacteria</taxon>
        <taxon>Pseudomonadati</taxon>
        <taxon>Bacteroidota</taxon>
        <taxon>Flavobacteriia</taxon>
        <taxon>Flavobacteriales</taxon>
        <taxon>Weeksellaceae</taxon>
        <taxon>Chryseobacterium group</taxon>
        <taxon>Chryseobacterium</taxon>
    </lineage>
</organism>
<proteinExistence type="predicted"/>
<name>A0ABT3Y2M8_9FLAO</name>
<gene>
    <name evidence="1" type="ORF">OEA66_08465</name>
</gene>
<keyword evidence="2" id="KW-1185">Reference proteome</keyword>
<dbReference type="EMBL" id="JAOVZV010000008">
    <property type="protein sequence ID" value="MCX8532383.1"/>
    <property type="molecule type" value="Genomic_DNA"/>
</dbReference>
<dbReference type="Proteomes" id="UP001070176">
    <property type="component" value="Unassembled WGS sequence"/>
</dbReference>
<comment type="caution">
    <text evidence="1">The sequence shown here is derived from an EMBL/GenBank/DDBJ whole genome shotgun (WGS) entry which is preliminary data.</text>
</comment>
<accession>A0ABT3Y2M8</accession>
<evidence type="ECO:0008006" key="3">
    <source>
        <dbReference type="Google" id="ProtNLM"/>
    </source>
</evidence>
<evidence type="ECO:0000313" key="1">
    <source>
        <dbReference type="EMBL" id="MCX8532383.1"/>
    </source>
</evidence>